<evidence type="ECO:0000256" key="5">
    <source>
        <dbReference type="PIRSR" id="PIRSR634603-1"/>
    </source>
</evidence>
<keyword evidence="2 6" id="KW-0479">Metal-binding</keyword>
<feature type="binding site" evidence="6">
    <location>
        <position position="204"/>
    </location>
    <ligand>
        <name>Mg(2+)</name>
        <dbReference type="ChEBI" id="CHEBI:18420"/>
    </ligand>
</feature>
<evidence type="ECO:0000256" key="6">
    <source>
        <dbReference type="PIRSR" id="PIRSR634603-3"/>
    </source>
</evidence>
<feature type="binding site" evidence="6">
    <location>
        <position position="229"/>
    </location>
    <ligand>
        <name>Mg(2+)</name>
        <dbReference type="ChEBI" id="CHEBI:18420"/>
    </ligand>
</feature>
<proteinExistence type="inferred from homology"/>
<dbReference type="InterPro" id="IPR013341">
    <property type="entry name" value="Mandelate_racemase_N_dom"/>
</dbReference>
<comment type="caution">
    <text evidence="9">The sequence shown here is derived from an EMBL/GenBank/DDBJ whole genome shotgun (WGS) entry which is preliminary data.</text>
</comment>
<dbReference type="InterPro" id="IPR034593">
    <property type="entry name" value="DgoD-like"/>
</dbReference>
<evidence type="ECO:0000259" key="8">
    <source>
        <dbReference type="SMART" id="SM00922"/>
    </source>
</evidence>
<dbReference type="Pfam" id="PF13378">
    <property type="entry name" value="MR_MLE_C"/>
    <property type="match status" value="1"/>
</dbReference>
<evidence type="ECO:0000256" key="2">
    <source>
        <dbReference type="ARBA" id="ARBA00022723"/>
    </source>
</evidence>
<accession>A0A9X2XZ78</accession>
<dbReference type="InterPro" id="IPR029065">
    <property type="entry name" value="Enolase_C-like"/>
</dbReference>
<evidence type="ECO:0000256" key="3">
    <source>
        <dbReference type="ARBA" id="ARBA00022842"/>
    </source>
</evidence>
<dbReference type="RefSeq" id="WP_279299013.1">
    <property type="nucleotide sequence ID" value="NZ_JAOTIF010000021.1"/>
</dbReference>
<organism evidence="9 10">
    <name type="scientific">Paraflavisolibacter caeni</name>
    <dbReference type="NCBI Taxonomy" id="2982496"/>
    <lineage>
        <taxon>Bacteria</taxon>
        <taxon>Pseudomonadati</taxon>
        <taxon>Bacteroidota</taxon>
        <taxon>Chitinophagia</taxon>
        <taxon>Chitinophagales</taxon>
        <taxon>Chitinophagaceae</taxon>
        <taxon>Paraflavisolibacter</taxon>
    </lineage>
</organism>
<dbReference type="CDD" id="cd03319">
    <property type="entry name" value="L-Ala-DL-Glu_epimerase"/>
    <property type="match status" value="1"/>
</dbReference>
<dbReference type="InterPro" id="IPR036849">
    <property type="entry name" value="Enolase-like_C_sf"/>
</dbReference>
<dbReference type="InterPro" id="IPR029017">
    <property type="entry name" value="Enolase-like_N"/>
</dbReference>
<dbReference type="SFLD" id="SFLDS00001">
    <property type="entry name" value="Enolase"/>
    <property type="match status" value="1"/>
</dbReference>
<dbReference type="InterPro" id="IPR034603">
    <property type="entry name" value="Dipeptide_epimerase"/>
</dbReference>
<reference evidence="9" key="1">
    <citation type="submission" date="2022-09" db="EMBL/GenBank/DDBJ databases">
        <authorList>
            <person name="Yuan C."/>
            <person name="Ke Z."/>
        </authorList>
    </citation>
    <scope>NUCLEOTIDE SEQUENCE</scope>
    <source>
        <strain evidence="9">LB-8</strain>
    </source>
</reference>
<sequence>MKLLYKSFNLPFQYPFTISKGTKTHQPTLVVALSHLGQTGFGEAPAISYYQITVEKMIEDLERKKMFVEKFAFTEPQRYWHYLHHLFPQNNFLVSALDMAGWDLWGKIKRKGLAEFWDAAQKPLPLTDYTIGLDSIEQMVQKLKAHPWPIYKIKLGVEQDIEIVSELRKHTNALFRVDVNAAWTLEEALRKIPLLEALGVELIEQPLNAGDWEGMQHLYKQTSIQLIADESCVTEGDIEKCAGHFHGINIKLTKCSGITPALRMIERARQLNLKIMLGSMNECSIGSAALVHLSPLVDYLDADGPLLLEQDLAIGLEYNKGGVSLPVGYGLGVQPNESIFLS</sequence>
<dbReference type="EMBL" id="JAOTIF010000021">
    <property type="protein sequence ID" value="MCU7551577.1"/>
    <property type="molecule type" value="Genomic_DNA"/>
</dbReference>
<dbReference type="GO" id="GO:0016855">
    <property type="term" value="F:racemase and epimerase activity, acting on amino acids and derivatives"/>
    <property type="evidence" value="ECO:0007669"/>
    <property type="project" value="UniProtKB-UniRule"/>
</dbReference>
<protein>
    <recommendedName>
        <fullName evidence="7">Dipeptide epimerase</fullName>
        <ecNumber evidence="7">5.1.1.-</ecNumber>
    </recommendedName>
</protein>
<dbReference type="SMART" id="SM00922">
    <property type="entry name" value="MR_MLE"/>
    <property type="match status" value="1"/>
</dbReference>
<dbReference type="AlphaFoldDB" id="A0A9X2XZ78"/>
<dbReference type="SUPFAM" id="SSF54826">
    <property type="entry name" value="Enolase N-terminal domain-like"/>
    <property type="match status" value="1"/>
</dbReference>
<feature type="active site" description="Proton acceptor; specific for (S)-substrate epimerization" evidence="5">
    <location>
        <position position="251"/>
    </location>
</feature>
<name>A0A9X2XZ78_9BACT</name>
<dbReference type="GO" id="GO:0000287">
    <property type="term" value="F:magnesium ion binding"/>
    <property type="evidence" value="ECO:0007669"/>
    <property type="project" value="UniProtKB-ARBA"/>
</dbReference>
<dbReference type="SUPFAM" id="SSF51604">
    <property type="entry name" value="Enolase C-terminal domain-like"/>
    <property type="match status" value="1"/>
</dbReference>
<keyword evidence="4 7" id="KW-0413">Isomerase</keyword>
<feature type="binding site" evidence="6">
    <location>
        <position position="178"/>
    </location>
    <ligand>
        <name>Mg(2+)</name>
        <dbReference type="ChEBI" id="CHEBI:18420"/>
    </ligand>
</feature>
<dbReference type="SFLD" id="SFLDG00180">
    <property type="entry name" value="muconate_cycloisomerase"/>
    <property type="match status" value="1"/>
</dbReference>
<feature type="active site" description="Proton acceptor; specific for (R)-substrate epimerization" evidence="5">
    <location>
        <position position="154"/>
    </location>
</feature>
<dbReference type="PANTHER" id="PTHR48080">
    <property type="entry name" value="D-GALACTONATE DEHYDRATASE-RELATED"/>
    <property type="match status" value="1"/>
</dbReference>
<evidence type="ECO:0000313" key="10">
    <source>
        <dbReference type="Proteomes" id="UP001155483"/>
    </source>
</evidence>
<evidence type="ECO:0000256" key="1">
    <source>
        <dbReference type="ARBA" id="ARBA00008031"/>
    </source>
</evidence>
<dbReference type="Gene3D" id="3.30.390.10">
    <property type="entry name" value="Enolase-like, N-terminal domain"/>
    <property type="match status" value="1"/>
</dbReference>
<reference evidence="9" key="2">
    <citation type="submission" date="2023-04" db="EMBL/GenBank/DDBJ databases">
        <title>Paracnuella aquatica gen. nov., sp. nov., a member of the family Chitinophagaceae isolated from a hot spring.</title>
        <authorList>
            <person name="Wang C."/>
        </authorList>
    </citation>
    <scope>NUCLEOTIDE SEQUENCE</scope>
    <source>
        <strain evidence="9">LB-8</strain>
    </source>
</reference>
<comment type="cofactor">
    <cofactor evidence="6 7">
        <name>Mg(2+)</name>
        <dbReference type="ChEBI" id="CHEBI:18420"/>
    </cofactor>
    <text evidence="6 7">Binds 1 Mg(2+) ion per subunit.</text>
</comment>
<dbReference type="InterPro" id="IPR013342">
    <property type="entry name" value="Mandelate_racemase_C"/>
</dbReference>
<evidence type="ECO:0000256" key="4">
    <source>
        <dbReference type="ARBA" id="ARBA00023235"/>
    </source>
</evidence>
<feature type="domain" description="Mandelate racemase/muconate lactonizing enzyme C-terminal" evidence="8">
    <location>
        <begin position="136"/>
        <end position="225"/>
    </location>
</feature>
<dbReference type="PROSITE" id="PS00909">
    <property type="entry name" value="MR_MLE_2"/>
    <property type="match status" value="1"/>
</dbReference>
<gene>
    <name evidence="9" type="ORF">OCK74_20820</name>
</gene>
<dbReference type="PANTHER" id="PTHR48080:SF3">
    <property type="entry name" value="ENOLASE SUPERFAMILY MEMBER DDB_G0284701"/>
    <property type="match status" value="1"/>
</dbReference>
<keyword evidence="10" id="KW-1185">Reference proteome</keyword>
<dbReference type="Pfam" id="PF02746">
    <property type="entry name" value="MR_MLE_N"/>
    <property type="match status" value="1"/>
</dbReference>
<dbReference type="EC" id="5.1.1.-" evidence="7"/>
<evidence type="ECO:0000313" key="9">
    <source>
        <dbReference type="EMBL" id="MCU7551577.1"/>
    </source>
</evidence>
<keyword evidence="3 6" id="KW-0460">Magnesium</keyword>
<dbReference type="GO" id="GO:0009063">
    <property type="term" value="P:amino acid catabolic process"/>
    <property type="evidence" value="ECO:0007669"/>
    <property type="project" value="InterPro"/>
</dbReference>
<comment type="similarity">
    <text evidence="1 7">Belongs to the mandelate racemase/muconate lactonizing enzyme family.</text>
</comment>
<dbReference type="InterPro" id="IPR018110">
    <property type="entry name" value="Mandel_Rmase/mucon_lact_enz_CS"/>
</dbReference>
<dbReference type="Proteomes" id="UP001155483">
    <property type="component" value="Unassembled WGS sequence"/>
</dbReference>
<evidence type="ECO:0000256" key="7">
    <source>
        <dbReference type="RuleBase" id="RU366006"/>
    </source>
</evidence>
<dbReference type="Gene3D" id="3.20.20.120">
    <property type="entry name" value="Enolase-like C-terminal domain"/>
    <property type="match status" value="1"/>
</dbReference>